<protein>
    <recommendedName>
        <fullName evidence="4">Copper transport protein</fullName>
    </recommendedName>
</protein>
<organism evidence="5 6">
    <name type="scientific">Rickenella mellea</name>
    <dbReference type="NCBI Taxonomy" id="50990"/>
    <lineage>
        <taxon>Eukaryota</taxon>
        <taxon>Fungi</taxon>
        <taxon>Dikarya</taxon>
        <taxon>Basidiomycota</taxon>
        <taxon>Agaricomycotina</taxon>
        <taxon>Agaricomycetes</taxon>
        <taxon>Hymenochaetales</taxon>
        <taxon>Rickenellaceae</taxon>
        <taxon>Rickenella</taxon>
    </lineage>
</organism>
<name>A0A4Y7PQ93_9AGAM</name>
<evidence type="ECO:0000256" key="3">
    <source>
        <dbReference type="ARBA" id="ARBA00023136"/>
    </source>
</evidence>
<keyword evidence="3 4" id="KW-0472">Membrane</keyword>
<comment type="subcellular location">
    <subcellularLocation>
        <location evidence="4">Membrane</location>
        <topology evidence="4">Multi-pass membrane protein</topology>
    </subcellularLocation>
</comment>
<gene>
    <name evidence="5" type="ORF">BD410DRAFT_794449</name>
</gene>
<dbReference type="AlphaFoldDB" id="A0A4Y7PQ93"/>
<feature type="transmembrane region" description="Helical" evidence="4">
    <location>
        <begin position="155"/>
        <end position="175"/>
    </location>
</feature>
<dbReference type="VEuPathDB" id="FungiDB:BD410DRAFT_794449"/>
<dbReference type="STRING" id="50990.A0A4Y7PQ93"/>
<evidence type="ECO:0000256" key="2">
    <source>
        <dbReference type="ARBA" id="ARBA00022989"/>
    </source>
</evidence>
<dbReference type="GO" id="GO:0005375">
    <property type="term" value="F:copper ion transmembrane transporter activity"/>
    <property type="evidence" value="ECO:0007669"/>
    <property type="project" value="UniProtKB-UniRule"/>
</dbReference>
<dbReference type="InterPro" id="IPR007274">
    <property type="entry name" value="Cop_transporter"/>
</dbReference>
<dbReference type="EMBL" id="ML170224">
    <property type="protein sequence ID" value="TDL17288.1"/>
    <property type="molecule type" value="Genomic_DNA"/>
</dbReference>
<dbReference type="PANTHER" id="PTHR12483:SF115">
    <property type="entry name" value="COPPER TRANSPORT PROTEIN"/>
    <property type="match status" value="1"/>
</dbReference>
<feature type="transmembrane region" description="Helical" evidence="4">
    <location>
        <begin position="54"/>
        <end position="71"/>
    </location>
</feature>
<proteinExistence type="inferred from homology"/>
<evidence type="ECO:0000256" key="1">
    <source>
        <dbReference type="ARBA" id="ARBA00022692"/>
    </source>
</evidence>
<dbReference type="OrthoDB" id="161814at2759"/>
<evidence type="ECO:0000256" key="4">
    <source>
        <dbReference type="RuleBase" id="RU367022"/>
    </source>
</evidence>
<evidence type="ECO:0000313" key="6">
    <source>
        <dbReference type="Proteomes" id="UP000294933"/>
    </source>
</evidence>
<evidence type="ECO:0000313" key="5">
    <source>
        <dbReference type="EMBL" id="TDL17288.1"/>
    </source>
</evidence>
<keyword evidence="1 4" id="KW-0812">Transmembrane</keyword>
<dbReference type="Proteomes" id="UP000294933">
    <property type="component" value="Unassembled WGS sequence"/>
</dbReference>
<dbReference type="GO" id="GO:0016020">
    <property type="term" value="C:membrane"/>
    <property type="evidence" value="ECO:0007669"/>
    <property type="project" value="UniProtKB-SubCell"/>
</dbReference>
<keyword evidence="4" id="KW-0813">Transport</keyword>
<keyword evidence="4" id="KW-0187">Copper transport</keyword>
<keyword evidence="2 4" id="KW-1133">Transmembrane helix</keyword>
<keyword evidence="6" id="KW-1185">Reference proteome</keyword>
<reference evidence="5 6" key="1">
    <citation type="submission" date="2018-06" db="EMBL/GenBank/DDBJ databases">
        <title>A transcriptomic atlas of mushroom development highlights an independent origin of complex multicellularity.</title>
        <authorList>
            <consortium name="DOE Joint Genome Institute"/>
            <person name="Krizsan K."/>
            <person name="Almasi E."/>
            <person name="Merenyi Z."/>
            <person name="Sahu N."/>
            <person name="Viragh M."/>
            <person name="Koszo T."/>
            <person name="Mondo S."/>
            <person name="Kiss B."/>
            <person name="Balint B."/>
            <person name="Kues U."/>
            <person name="Barry K."/>
            <person name="Hegedus J.C."/>
            <person name="Henrissat B."/>
            <person name="Johnson J."/>
            <person name="Lipzen A."/>
            <person name="Ohm R."/>
            <person name="Nagy I."/>
            <person name="Pangilinan J."/>
            <person name="Yan J."/>
            <person name="Xiong Y."/>
            <person name="Grigoriev I.V."/>
            <person name="Hibbett D.S."/>
            <person name="Nagy L.G."/>
        </authorList>
    </citation>
    <scope>NUCLEOTIDE SEQUENCE [LARGE SCALE GENOMIC DNA]</scope>
    <source>
        <strain evidence="5 6">SZMC22713</strain>
    </source>
</reference>
<feature type="transmembrane region" description="Helical" evidence="4">
    <location>
        <begin position="132"/>
        <end position="149"/>
    </location>
</feature>
<dbReference type="PANTHER" id="PTHR12483">
    <property type="entry name" value="SOLUTE CARRIER FAMILY 31 COPPER TRANSPORTERS"/>
    <property type="match status" value="1"/>
</dbReference>
<sequence length="194" mass="20967">MDHSGHGGMDHGDGGMDHGGGMGGKCSMNMLWNTQIVDTCVVFPQWHIRSNTDFVVSFLVIVAIGVFYEWLRGFQRTADVQIARSLDQAKGKGRVVRGRSSPSPDPEDTSLLTGRRLSKLTLLSPPARVTRAALYGATVFLSFFLMLVFMTYNAYLILAVVLGAGIGHYVFGGYMDVDSVLSGGSKDAKGMACH</sequence>
<accession>A0A4Y7PQ93</accession>
<comment type="similarity">
    <text evidence="4">Belongs to the copper transporter (Ctr) (TC 1.A.56) family. SLC31A subfamily.</text>
</comment>
<keyword evidence="4" id="KW-0406">Ion transport</keyword>
<keyword evidence="4" id="KW-0186">Copper</keyword>
<dbReference type="Pfam" id="PF04145">
    <property type="entry name" value="Ctr"/>
    <property type="match status" value="1"/>
</dbReference>